<keyword evidence="4" id="KW-1185">Reference proteome</keyword>
<dbReference type="PROSITE" id="PS00028">
    <property type="entry name" value="ZINC_FINGER_C2H2_1"/>
    <property type="match status" value="1"/>
</dbReference>
<gene>
    <name evidence="3" type="ORF">PMAYCL1PPCAC_01515</name>
</gene>
<organism evidence="3 4">
    <name type="scientific">Pristionchus mayeri</name>
    <dbReference type="NCBI Taxonomy" id="1317129"/>
    <lineage>
        <taxon>Eukaryota</taxon>
        <taxon>Metazoa</taxon>
        <taxon>Ecdysozoa</taxon>
        <taxon>Nematoda</taxon>
        <taxon>Chromadorea</taxon>
        <taxon>Rhabditida</taxon>
        <taxon>Rhabditina</taxon>
        <taxon>Diplogasteromorpha</taxon>
        <taxon>Diplogasteroidea</taxon>
        <taxon>Neodiplogasteridae</taxon>
        <taxon>Pristionchus</taxon>
    </lineage>
</organism>
<dbReference type="SUPFAM" id="SSF57667">
    <property type="entry name" value="beta-beta-alpha zinc fingers"/>
    <property type="match status" value="1"/>
</dbReference>
<dbReference type="Proteomes" id="UP001328107">
    <property type="component" value="Unassembled WGS sequence"/>
</dbReference>
<keyword evidence="1" id="KW-0862">Zinc</keyword>
<keyword evidence="1" id="KW-0863">Zinc-finger</keyword>
<reference evidence="4" key="1">
    <citation type="submission" date="2022-10" db="EMBL/GenBank/DDBJ databases">
        <title>Genome assembly of Pristionchus species.</title>
        <authorList>
            <person name="Yoshida K."/>
            <person name="Sommer R.J."/>
        </authorList>
    </citation>
    <scope>NUCLEOTIDE SEQUENCE [LARGE SCALE GENOMIC DNA]</scope>
    <source>
        <strain evidence="4">RS5460</strain>
    </source>
</reference>
<feature type="domain" description="C2H2-type" evidence="2">
    <location>
        <begin position="30"/>
        <end position="57"/>
    </location>
</feature>
<keyword evidence="1" id="KW-0479">Metal-binding</keyword>
<dbReference type="Pfam" id="PF13912">
    <property type="entry name" value="zf-C2H2_6"/>
    <property type="match status" value="1"/>
</dbReference>
<accession>A0AAN4Z668</accession>
<comment type="caution">
    <text evidence="3">The sequence shown here is derived from an EMBL/GenBank/DDBJ whole genome shotgun (WGS) entry which is preliminary data.</text>
</comment>
<dbReference type="SMART" id="SM00355">
    <property type="entry name" value="ZnF_C2H2"/>
    <property type="match status" value="1"/>
</dbReference>
<dbReference type="Gene3D" id="3.30.160.60">
    <property type="entry name" value="Classic Zinc Finger"/>
    <property type="match status" value="1"/>
</dbReference>
<feature type="non-terminal residue" evidence="3">
    <location>
        <position position="64"/>
    </location>
</feature>
<dbReference type="PROSITE" id="PS50157">
    <property type="entry name" value="ZINC_FINGER_C2H2_2"/>
    <property type="match status" value="1"/>
</dbReference>
<evidence type="ECO:0000313" key="4">
    <source>
        <dbReference type="Proteomes" id="UP001328107"/>
    </source>
</evidence>
<name>A0AAN4Z668_9BILA</name>
<dbReference type="AlphaFoldDB" id="A0AAN4Z668"/>
<evidence type="ECO:0000256" key="1">
    <source>
        <dbReference type="PROSITE-ProRule" id="PRU00042"/>
    </source>
</evidence>
<proteinExistence type="predicted"/>
<evidence type="ECO:0000259" key="2">
    <source>
        <dbReference type="PROSITE" id="PS50157"/>
    </source>
</evidence>
<protein>
    <recommendedName>
        <fullName evidence="2">C2H2-type domain-containing protein</fullName>
    </recommendedName>
</protein>
<dbReference type="InterPro" id="IPR013087">
    <property type="entry name" value="Znf_C2H2_type"/>
</dbReference>
<feature type="non-terminal residue" evidence="3">
    <location>
        <position position="1"/>
    </location>
</feature>
<evidence type="ECO:0000313" key="3">
    <source>
        <dbReference type="EMBL" id="GMR31320.1"/>
    </source>
</evidence>
<dbReference type="InterPro" id="IPR036236">
    <property type="entry name" value="Znf_C2H2_sf"/>
</dbReference>
<dbReference type="GO" id="GO:0008270">
    <property type="term" value="F:zinc ion binding"/>
    <property type="evidence" value="ECO:0007669"/>
    <property type="project" value="UniProtKB-KW"/>
</dbReference>
<dbReference type="EMBL" id="BTRK01000001">
    <property type="protein sequence ID" value="GMR31320.1"/>
    <property type="molecule type" value="Genomic_DNA"/>
</dbReference>
<sequence>KKFYRVADLRGHHSLVPTCKPGPKSASNLFSCSSCNKKFVSQDYLDKHMRHHSVKKLLKCSYCD</sequence>